<gene>
    <name evidence="3" type="ORF">C7410_11542</name>
    <name evidence="2" type="ORF">FHX59_005067</name>
</gene>
<reference evidence="3 4" key="1">
    <citation type="submission" date="2018-06" db="EMBL/GenBank/DDBJ databases">
        <title>Genomic Encyclopedia of Type Strains, Phase IV (KMG-V): Genome sequencing to study the core and pangenomes of soil and plant-associated prokaryotes.</title>
        <authorList>
            <person name="Whitman W."/>
        </authorList>
    </citation>
    <scope>NUCLEOTIDE SEQUENCE [LARGE SCALE GENOMIC DNA]</scope>
    <source>
        <strain evidence="3 4">SRCL-318</strain>
        <strain evidence="2 5">SRMrh-85</strain>
    </source>
</reference>
<evidence type="ECO:0000313" key="4">
    <source>
        <dbReference type="Proteomes" id="UP000247772"/>
    </source>
</evidence>
<dbReference type="EMBL" id="QJSQ01000015">
    <property type="protein sequence ID" value="PYE21199.1"/>
    <property type="molecule type" value="Genomic_DNA"/>
</dbReference>
<accession>A0A2U1A9Q5</accession>
<feature type="domain" description="RES" evidence="1">
    <location>
        <begin position="24"/>
        <end position="175"/>
    </location>
</feature>
<dbReference type="Proteomes" id="UP000247772">
    <property type="component" value="Unassembled WGS sequence"/>
</dbReference>
<comment type="caution">
    <text evidence="3">The sequence shown here is derived from an EMBL/GenBank/DDBJ whole genome shotgun (WGS) entry which is preliminary data.</text>
</comment>
<evidence type="ECO:0000259" key="1">
    <source>
        <dbReference type="SMART" id="SM00953"/>
    </source>
</evidence>
<sequence length="214" mass="23857">MSIGLPSLAIDAGELLQHVSRVVYRDKPLYYGRDGTNCYDAPKRDCGVLYLGRNLPMALMESVFHKHRRDRDTRRSIAHAEVRSRLVRAVGVLEELSLADLTAEGVMAGYFGLNLEQLASRDYTCTQQVSDQVHALRGSDGLPLFGGVLYPSRNNYPAASIALFERAKTRIKVIEDIDLVDHVEWPDFVANYRIGIEPDPGPAGPDDDVTRTRT</sequence>
<keyword evidence="5" id="KW-1185">Reference proteome</keyword>
<evidence type="ECO:0000313" key="2">
    <source>
        <dbReference type="EMBL" id="MBB2930604.1"/>
    </source>
</evidence>
<dbReference type="Proteomes" id="UP000533533">
    <property type="component" value="Unassembled WGS sequence"/>
</dbReference>
<protein>
    <submittedName>
        <fullName evidence="3">RES domain-containing protein</fullName>
    </submittedName>
</protein>
<name>A0A2U1A9Q5_9BURK</name>
<dbReference type="InterPro" id="IPR014914">
    <property type="entry name" value="RES_dom"/>
</dbReference>
<dbReference type="RefSeq" id="WP_110385646.1">
    <property type="nucleotide sequence ID" value="NZ_JACHVZ010000014.1"/>
</dbReference>
<dbReference type="EMBL" id="JACHVZ010000014">
    <property type="protein sequence ID" value="MBB2930604.1"/>
    <property type="molecule type" value="Genomic_DNA"/>
</dbReference>
<dbReference type="OrthoDB" id="7257056at2"/>
<proteinExistence type="predicted"/>
<dbReference type="Pfam" id="PF08808">
    <property type="entry name" value="RES"/>
    <property type="match status" value="1"/>
</dbReference>
<dbReference type="AlphaFoldDB" id="A0A2U1A9Q5"/>
<evidence type="ECO:0000313" key="5">
    <source>
        <dbReference type="Proteomes" id="UP000533533"/>
    </source>
</evidence>
<evidence type="ECO:0000313" key="3">
    <source>
        <dbReference type="EMBL" id="PYE21199.1"/>
    </source>
</evidence>
<organism evidence="3 4">
    <name type="scientific">Paraburkholderia silvatlantica</name>
    <dbReference type="NCBI Taxonomy" id="321895"/>
    <lineage>
        <taxon>Bacteria</taxon>
        <taxon>Pseudomonadati</taxon>
        <taxon>Pseudomonadota</taxon>
        <taxon>Betaproteobacteria</taxon>
        <taxon>Burkholderiales</taxon>
        <taxon>Burkholderiaceae</taxon>
        <taxon>Paraburkholderia</taxon>
    </lineage>
</organism>
<dbReference type="SMART" id="SM00953">
    <property type="entry name" value="RES"/>
    <property type="match status" value="1"/>
</dbReference>